<dbReference type="Pfam" id="PF03876">
    <property type="entry name" value="SHS2_Rpb7-N"/>
    <property type="match status" value="1"/>
</dbReference>
<evidence type="ECO:0000256" key="6">
    <source>
        <dbReference type="RuleBase" id="RU369086"/>
    </source>
</evidence>
<keyword evidence="10" id="KW-1185">Reference proteome</keyword>
<dbReference type="InterPro" id="IPR005576">
    <property type="entry name" value="Rpb7-like_N"/>
</dbReference>
<dbReference type="InterPro" id="IPR036898">
    <property type="entry name" value="RNA_pol_Rpb7-like_N_sf"/>
</dbReference>
<dbReference type="InterPro" id="IPR013238">
    <property type="entry name" value="RNA_pol_III_Rbc25"/>
</dbReference>
<evidence type="ECO:0000256" key="2">
    <source>
        <dbReference type="ARBA" id="ARBA00009307"/>
    </source>
</evidence>
<dbReference type="Pfam" id="PF08292">
    <property type="entry name" value="RNA_pol_Rbc25"/>
    <property type="match status" value="1"/>
</dbReference>
<keyword evidence="5 6" id="KW-0539">Nucleus</keyword>
<evidence type="ECO:0000259" key="8">
    <source>
        <dbReference type="Pfam" id="PF08292"/>
    </source>
</evidence>
<sequence>MFVLTEISDLIPIYPNQFRLLQDAQSLRDNINEKYADKVLPGAGFCICLKDIIEHSEGRISHGTGVVYVNVKFTLLIFRPSRGEIMQGQIRDNNPEGIRIHVHFFDDIWVPGPSNLFENTKFNTAEQVWVWTTDDGTELFFDNHEIVLLRIEDEQWHDQTPQQPNVLGDIEESEEVPPYILTASMAQAGLGPTVWWGGEEEVGGEEPSEAGMNAT</sequence>
<dbReference type="SUPFAM" id="SSF88798">
    <property type="entry name" value="N-terminal, heterodimerisation domain of RBP7 (RpoE)"/>
    <property type="match status" value="1"/>
</dbReference>
<evidence type="ECO:0000256" key="5">
    <source>
        <dbReference type="ARBA" id="ARBA00023242"/>
    </source>
</evidence>
<evidence type="ECO:0000256" key="4">
    <source>
        <dbReference type="ARBA" id="ARBA00023163"/>
    </source>
</evidence>
<comment type="similarity">
    <text evidence="2">Belongs to the eukaryotic RPB7/RPC8 RNA polymerase subunit family.</text>
</comment>
<dbReference type="Gene3D" id="2.40.50.140">
    <property type="entry name" value="Nucleic acid-binding proteins"/>
    <property type="match status" value="1"/>
</dbReference>
<evidence type="ECO:0000256" key="1">
    <source>
        <dbReference type="ARBA" id="ARBA00004123"/>
    </source>
</evidence>
<evidence type="ECO:0000313" key="9">
    <source>
        <dbReference type="EMBL" id="KAF2836406.1"/>
    </source>
</evidence>
<reference evidence="9" key="1">
    <citation type="journal article" date="2020" name="Stud. Mycol.">
        <title>101 Dothideomycetes genomes: a test case for predicting lifestyles and emergence of pathogens.</title>
        <authorList>
            <person name="Haridas S."/>
            <person name="Albert R."/>
            <person name="Binder M."/>
            <person name="Bloem J."/>
            <person name="Labutti K."/>
            <person name="Salamov A."/>
            <person name="Andreopoulos B."/>
            <person name="Baker S."/>
            <person name="Barry K."/>
            <person name="Bills G."/>
            <person name="Bluhm B."/>
            <person name="Cannon C."/>
            <person name="Castanera R."/>
            <person name="Culley D."/>
            <person name="Daum C."/>
            <person name="Ezra D."/>
            <person name="Gonzalez J."/>
            <person name="Henrissat B."/>
            <person name="Kuo A."/>
            <person name="Liang C."/>
            <person name="Lipzen A."/>
            <person name="Lutzoni F."/>
            <person name="Magnuson J."/>
            <person name="Mondo S."/>
            <person name="Nolan M."/>
            <person name="Ohm R."/>
            <person name="Pangilinan J."/>
            <person name="Park H.-J."/>
            <person name="Ramirez L."/>
            <person name="Alfaro M."/>
            <person name="Sun H."/>
            <person name="Tritt A."/>
            <person name="Yoshinaga Y."/>
            <person name="Zwiers L.-H."/>
            <person name="Turgeon B."/>
            <person name="Goodwin S."/>
            <person name="Spatafora J."/>
            <person name="Crous P."/>
            <person name="Grigoriev I."/>
        </authorList>
    </citation>
    <scope>NUCLEOTIDE SEQUENCE</scope>
    <source>
        <strain evidence="9">CBS 101060</strain>
    </source>
</reference>
<dbReference type="EMBL" id="MU006103">
    <property type="protein sequence ID" value="KAF2836406.1"/>
    <property type="molecule type" value="Genomic_DNA"/>
</dbReference>
<proteinExistence type="inferred from homology"/>
<organism evidence="9 10">
    <name type="scientific">Patellaria atrata CBS 101060</name>
    <dbReference type="NCBI Taxonomy" id="1346257"/>
    <lineage>
        <taxon>Eukaryota</taxon>
        <taxon>Fungi</taxon>
        <taxon>Dikarya</taxon>
        <taxon>Ascomycota</taxon>
        <taxon>Pezizomycotina</taxon>
        <taxon>Dothideomycetes</taxon>
        <taxon>Dothideomycetes incertae sedis</taxon>
        <taxon>Patellariales</taxon>
        <taxon>Patellariaceae</taxon>
        <taxon>Patellaria</taxon>
    </lineage>
</organism>
<dbReference type="Gene3D" id="3.30.1490.120">
    <property type="entry name" value="RNA polymerase Rpb7-like, N-terminal domain"/>
    <property type="match status" value="1"/>
</dbReference>
<dbReference type="GO" id="GO:0006384">
    <property type="term" value="P:transcription initiation at RNA polymerase III promoter"/>
    <property type="evidence" value="ECO:0007669"/>
    <property type="project" value="TreeGrafter"/>
</dbReference>
<dbReference type="CDD" id="cd04330">
    <property type="entry name" value="RNAP_III_Rpc25_N"/>
    <property type="match status" value="1"/>
</dbReference>
<dbReference type="OrthoDB" id="10256606at2759"/>
<dbReference type="InterPro" id="IPR012340">
    <property type="entry name" value="NA-bd_OB-fold"/>
</dbReference>
<dbReference type="PANTHER" id="PTHR12709">
    <property type="entry name" value="DNA-DIRECTED RNA POLYMERASE II, III"/>
    <property type="match status" value="1"/>
</dbReference>
<evidence type="ECO:0000259" key="7">
    <source>
        <dbReference type="Pfam" id="PF03876"/>
    </source>
</evidence>
<dbReference type="GO" id="GO:0005666">
    <property type="term" value="C:RNA polymerase III complex"/>
    <property type="evidence" value="ECO:0007669"/>
    <property type="project" value="UniProtKB-ARBA"/>
</dbReference>
<keyword evidence="4 6" id="KW-0804">Transcription</keyword>
<feature type="domain" description="RNA polymerase III subunit Rpc25" evidence="8">
    <location>
        <begin position="84"/>
        <end position="196"/>
    </location>
</feature>
<protein>
    <recommendedName>
        <fullName evidence="6">DNA-directed RNA polymerase subunit</fullName>
    </recommendedName>
</protein>
<evidence type="ECO:0000256" key="3">
    <source>
        <dbReference type="ARBA" id="ARBA00022478"/>
    </source>
</evidence>
<dbReference type="Proteomes" id="UP000799429">
    <property type="component" value="Unassembled WGS sequence"/>
</dbReference>
<accession>A0A9P4S661</accession>
<comment type="function">
    <text evidence="6">DNA-dependent RNA polymerase which catalyzes the transcription of DNA into RNA using the four ribonucleoside triphosphates as substrates.</text>
</comment>
<name>A0A9P4S661_9PEZI</name>
<feature type="domain" description="RNA polymerase Rpb7-like N-terminal" evidence="7">
    <location>
        <begin position="8"/>
        <end position="65"/>
    </location>
</feature>
<comment type="caution">
    <text evidence="9">The sequence shown here is derived from an EMBL/GenBank/DDBJ whole genome shotgun (WGS) entry which is preliminary data.</text>
</comment>
<gene>
    <name evidence="9" type="ORF">M501DRAFT_1018766</name>
</gene>
<comment type="subcellular location">
    <subcellularLocation>
        <location evidence="1 6">Nucleus</location>
    </subcellularLocation>
</comment>
<keyword evidence="3 6" id="KW-0240">DNA-directed RNA polymerase</keyword>
<dbReference type="InterPro" id="IPR045113">
    <property type="entry name" value="Rpb7-like"/>
</dbReference>
<dbReference type="PANTHER" id="PTHR12709:SF1">
    <property type="entry name" value="DNA-DIRECTED RNA POLYMERASE III SUBUNIT RPC8"/>
    <property type="match status" value="1"/>
</dbReference>
<dbReference type="FunFam" id="2.40.50.140:FF:000221">
    <property type="entry name" value="DNA-directed RNA polymerase III subunit"/>
    <property type="match status" value="1"/>
</dbReference>
<dbReference type="SUPFAM" id="SSF50249">
    <property type="entry name" value="Nucleic acid-binding proteins"/>
    <property type="match status" value="1"/>
</dbReference>
<evidence type="ECO:0000313" key="10">
    <source>
        <dbReference type="Proteomes" id="UP000799429"/>
    </source>
</evidence>
<dbReference type="AlphaFoldDB" id="A0A9P4S661"/>